<evidence type="ECO:0000313" key="9">
    <source>
        <dbReference type="Proteomes" id="UP000664169"/>
    </source>
</evidence>
<dbReference type="InterPro" id="IPR009072">
    <property type="entry name" value="Histone-fold"/>
</dbReference>
<name>A0A8H3IXI1_9LECA</name>
<feature type="region of interest" description="Disordered" evidence="6">
    <location>
        <begin position="189"/>
        <end position="281"/>
    </location>
</feature>
<reference evidence="8" key="1">
    <citation type="submission" date="2021-03" db="EMBL/GenBank/DDBJ databases">
        <authorList>
            <person name="Tagirdzhanova G."/>
        </authorList>
    </citation>
    <scope>NUCLEOTIDE SEQUENCE</scope>
</reference>
<proteinExistence type="predicted"/>
<dbReference type="EMBL" id="CAJPDQ010000044">
    <property type="protein sequence ID" value="CAF9932465.1"/>
    <property type="molecule type" value="Genomic_DNA"/>
</dbReference>
<dbReference type="Gene3D" id="1.10.20.10">
    <property type="entry name" value="Histone, subunit A"/>
    <property type="match status" value="1"/>
</dbReference>
<keyword evidence="3" id="KW-0539">Nucleus</keyword>
<organism evidence="8 9">
    <name type="scientific">Gomphillus americanus</name>
    <dbReference type="NCBI Taxonomy" id="1940652"/>
    <lineage>
        <taxon>Eukaryota</taxon>
        <taxon>Fungi</taxon>
        <taxon>Dikarya</taxon>
        <taxon>Ascomycota</taxon>
        <taxon>Pezizomycotina</taxon>
        <taxon>Lecanoromycetes</taxon>
        <taxon>OSLEUM clade</taxon>
        <taxon>Ostropomycetidae</taxon>
        <taxon>Ostropales</taxon>
        <taxon>Graphidaceae</taxon>
        <taxon>Gomphilloideae</taxon>
        <taxon>Gomphillus</taxon>
    </lineage>
</organism>
<feature type="compositionally biased region" description="Acidic residues" evidence="6">
    <location>
        <begin position="211"/>
        <end position="257"/>
    </location>
</feature>
<evidence type="ECO:0000313" key="8">
    <source>
        <dbReference type="EMBL" id="CAF9932465.1"/>
    </source>
</evidence>
<keyword evidence="9" id="KW-1185">Reference proteome</keyword>
<dbReference type="InterPro" id="IPR051377">
    <property type="entry name" value="DNA_Pol-Epsilon_Subunit"/>
</dbReference>
<evidence type="ECO:0000256" key="2">
    <source>
        <dbReference type="ARBA" id="ARBA00022705"/>
    </source>
</evidence>
<dbReference type="PANTHER" id="PTHR46172">
    <property type="entry name" value="DNA POLYMERASE EPSILON SUBUNIT 3"/>
    <property type="match status" value="1"/>
</dbReference>
<dbReference type="GO" id="GO:0031490">
    <property type="term" value="F:chromatin DNA binding"/>
    <property type="evidence" value="ECO:0007669"/>
    <property type="project" value="TreeGrafter"/>
</dbReference>
<dbReference type="GO" id="GO:0008622">
    <property type="term" value="C:epsilon DNA polymerase complex"/>
    <property type="evidence" value="ECO:0007669"/>
    <property type="project" value="TreeGrafter"/>
</dbReference>
<dbReference type="Pfam" id="PF00808">
    <property type="entry name" value="CBFD_NFYB_HMF"/>
    <property type="match status" value="1"/>
</dbReference>
<comment type="caution">
    <text evidence="8">The sequence shown here is derived from an EMBL/GenBank/DDBJ whole genome shotgun (WGS) entry which is preliminary data.</text>
</comment>
<feature type="region of interest" description="Disordered" evidence="6">
    <location>
        <begin position="1"/>
        <end position="51"/>
    </location>
</feature>
<dbReference type="GO" id="GO:0008623">
    <property type="term" value="C:CHRAC"/>
    <property type="evidence" value="ECO:0007669"/>
    <property type="project" value="TreeGrafter"/>
</dbReference>
<dbReference type="CDD" id="cd22928">
    <property type="entry name" value="HFD_POLE3_DPB4"/>
    <property type="match status" value="1"/>
</dbReference>
<gene>
    <name evidence="8" type="ORF">GOMPHAMPRED_006584</name>
</gene>
<accession>A0A8H3IXI1</accession>
<feature type="compositionally biased region" description="Polar residues" evidence="6">
    <location>
        <begin position="1"/>
        <end position="10"/>
    </location>
</feature>
<evidence type="ECO:0000256" key="4">
    <source>
        <dbReference type="ARBA" id="ARBA00039775"/>
    </source>
</evidence>
<evidence type="ECO:0000256" key="1">
    <source>
        <dbReference type="ARBA" id="ARBA00004123"/>
    </source>
</evidence>
<protein>
    <recommendedName>
        <fullName evidence="4">DNA polymerase epsilon subunit D</fullName>
    </recommendedName>
    <alternativeName>
        <fullName evidence="5">DNA polymerase II subunit D</fullName>
    </alternativeName>
</protein>
<dbReference type="GO" id="GO:0006272">
    <property type="term" value="P:leading strand elongation"/>
    <property type="evidence" value="ECO:0007669"/>
    <property type="project" value="TreeGrafter"/>
</dbReference>
<dbReference type="InterPro" id="IPR003958">
    <property type="entry name" value="CBFA_NFYB_domain"/>
</dbReference>
<dbReference type="OrthoDB" id="1707486at2759"/>
<dbReference type="GO" id="GO:0006974">
    <property type="term" value="P:DNA damage response"/>
    <property type="evidence" value="ECO:0007669"/>
    <property type="project" value="TreeGrafter"/>
</dbReference>
<dbReference type="GO" id="GO:0046982">
    <property type="term" value="F:protein heterodimerization activity"/>
    <property type="evidence" value="ECO:0007669"/>
    <property type="project" value="InterPro"/>
</dbReference>
<feature type="domain" description="Transcription factor CBF/NF-Y/archaeal histone" evidence="7">
    <location>
        <begin position="52"/>
        <end position="113"/>
    </location>
</feature>
<sequence length="281" mass="30075">MTSPNASQVSLPILAPKRTETQEKSTSGNPSKPAKSKKGDDEDGTGIEELAMPRTMIARLAKSTLPPNTNLQKDALLALSKTATLFISHLASAAQEDLPPSKKTIQPANVFAALEATEFAFMVPSLKADLDKFIAIQANKREEYKKRLKDGKPGLDGSTMLVGDEDSIADGVVQTRGADPGAQLEAESAIDRQRTAKRTKGSSGVAIMAGQDDEDDDIDMLDADAGDEQIDPAEDEEDEEDDEATENEDGSDDETVQEDGIGTDSEEEEEENEAGSEEDSE</sequence>
<dbReference type="PANTHER" id="PTHR46172:SF1">
    <property type="entry name" value="DNA POLYMERASE EPSILON SUBUNIT 3"/>
    <property type="match status" value="1"/>
</dbReference>
<dbReference type="Proteomes" id="UP000664169">
    <property type="component" value="Unassembled WGS sequence"/>
</dbReference>
<evidence type="ECO:0000256" key="3">
    <source>
        <dbReference type="ARBA" id="ARBA00023242"/>
    </source>
</evidence>
<evidence type="ECO:0000259" key="7">
    <source>
        <dbReference type="Pfam" id="PF00808"/>
    </source>
</evidence>
<dbReference type="GO" id="GO:0031507">
    <property type="term" value="P:heterochromatin formation"/>
    <property type="evidence" value="ECO:0007669"/>
    <property type="project" value="TreeGrafter"/>
</dbReference>
<evidence type="ECO:0000256" key="6">
    <source>
        <dbReference type="SAM" id="MobiDB-lite"/>
    </source>
</evidence>
<comment type="subcellular location">
    <subcellularLocation>
        <location evidence="1">Nucleus</location>
    </subcellularLocation>
</comment>
<keyword evidence="2" id="KW-0235">DNA replication</keyword>
<dbReference type="AlphaFoldDB" id="A0A8H3IXI1"/>
<evidence type="ECO:0000256" key="5">
    <source>
        <dbReference type="ARBA" id="ARBA00042096"/>
    </source>
</evidence>
<feature type="compositionally biased region" description="Acidic residues" evidence="6">
    <location>
        <begin position="264"/>
        <end position="281"/>
    </location>
</feature>
<dbReference type="SUPFAM" id="SSF47113">
    <property type="entry name" value="Histone-fold"/>
    <property type="match status" value="1"/>
</dbReference>